<dbReference type="AlphaFoldDB" id="A0A0D3JE59"/>
<accession>A0A0D3JE59</accession>
<sequence>MARFGGPMLRILVGDLHVNASARPTAACVSCRAFRGPEHWGSLTRFQASADGLCPIAAAFDILLDKSSSDEELSAGIDLVVYAARGDEQALPTAEMDRLGRAHLPLCELLGVPAEVGLWLELVDEEQCTIGAVSLAVKGASALAAMVPADSSFAQPLGQSALARRGSIMTGTTGRSYLGKR</sequence>
<dbReference type="EnsemblProtists" id="EOD21794">
    <property type="protein sequence ID" value="EOD21794"/>
    <property type="gene ID" value="EMIHUDRAFT_207890"/>
</dbReference>
<protein>
    <submittedName>
        <fullName evidence="1">Uncharacterized protein</fullName>
    </submittedName>
</protein>
<reference evidence="1" key="2">
    <citation type="submission" date="2024-10" db="UniProtKB">
        <authorList>
            <consortium name="EnsemblProtists"/>
        </authorList>
    </citation>
    <scope>IDENTIFICATION</scope>
</reference>
<evidence type="ECO:0000313" key="1">
    <source>
        <dbReference type="EnsemblProtists" id="EOD21794"/>
    </source>
</evidence>
<dbReference type="HOGENOM" id="CLU_1491713_0_0_1"/>
<dbReference type="RefSeq" id="XP_005774223.1">
    <property type="nucleotide sequence ID" value="XM_005774166.1"/>
</dbReference>
<dbReference type="PaxDb" id="2903-EOD21794"/>
<dbReference type="GeneID" id="17267301"/>
<keyword evidence="2" id="KW-1185">Reference proteome</keyword>
<evidence type="ECO:0000313" key="2">
    <source>
        <dbReference type="Proteomes" id="UP000013827"/>
    </source>
</evidence>
<proteinExistence type="predicted"/>
<dbReference type="Proteomes" id="UP000013827">
    <property type="component" value="Unassembled WGS sequence"/>
</dbReference>
<name>A0A0D3JE59_EMIH1</name>
<organism evidence="1 2">
    <name type="scientific">Emiliania huxleyi (strain CCMP1516)</name>
    <dbReference type="NCBI Taxonomy" id="280463"/>
    <lineage>
        <taxon>Eukaryota</taxon>
        <taxon>Haptista</taxon>
        <taxon>Haptophyta</taxon>
        <taxon>Prymnesiophyceae</taxon>
        <taxon>Isochrysidales</taxon>
        <taxon>Noelaerhabdaceae</taxon>
        <taxon>Emiliania</taxon>
    </lineage>
</organism>
<dbReference type="KEGG" id="ehx:EMIHUDRAFT_207890"/>
<reference evidence="2" key="1">
    <citation type="journal article" date="2013" name="Nature">
        <title>Pan genome of the phytoplankton Emiliania underpins its global distribution.</title>
        <authorList>
            <person name="Read B.A."/>
            <person name="Kegel J."/>
            <person name="Klute M.J."/>
            <person name="Kuo A."/>
            <person name="Lefebvre S.C."/>
            <person name="Maumus F."/>
            <person name="Mayer C."/>
            <person name="Miller J."/>
            <person name="Monier A."/>
            <person name="Salamov A."/>
            <person name="Young J."/>
            <person name="Aguilar M."/>
            <person name="Claverie J.M."/>
            <person name="Frickenhaus S."/>
            <person name="Gonzalez K."/>
            <person name="Herman E.K."/>
            <person name="Lin Y.C."/>
            <person name="Napier J."/>
            <person name="Ogata H."/>
            <person name="Sarno A.F."/>
            <person name="Shmutz J."/>
            <person name="Schroeder D."/>
            <person name="de Vargas C."/>
            <person name="Verret F."/>
            <person name="von Dassow P."/>
            <person name="Valentin K."/>
            <person name="Van de Peer Y."/>
            <person name="Wheeler G."/>
            <person name="Dacks J.B."/>
            <person name="Delwiche C.F."/>
            <person name="Dyhrman S.T."/>
            <person name="Glockner G."/>
            <person name="John U."/>
            <person name="Richards T."/>
            <person name="Worden A.Z."/>
            <person name="Zhang X."/>
            <person name="Grigoriev I.V."/>
            <person name="Allen A.E."/>
            <person name="Bidle K."/>
            <person name="Borodovsky M."/>
            <person name="Bowler C."/>
            <person name="Brownlee C."/>
            <person name="Cock J.M."/>
            <person name="Elias M."/>
            <person name="Gladyshev V.N."/>
            <person name="Groth M."/>
            <person name="Guda C."/>
            <person name="Hadaegh A."/>
            <person name="Iglesias-Rodriguez M.D."/>
            <person name="Jenkins J."/>
            <person name="Jones B.M."/>
            <person name="Lawson T."/>
            <person name="Leese F."/>
            <person name="Lindquist E."/>
            <person name="Lobanov A."/>
            <person name="Lomsadze A."/>
            <person name="Malik S.B."/>
            <person name="Marsh M.E."/>
            <person name="Mackinder L."/>
            <person name="Mock T."/>
            <person name="Mueller-Roeber B."/>
            <person name="Pagarete A."/>
            <person name="Parker M."/>
            <person name="Probert I."/>
            <person name="Quesneville H."/>
            <person name="Raines C."/>
            <person name="Rensing S.A."/>
            <person name="Riano-Pachon D.M."/>
            <person name="Richier S."/>
            <person name="Rokitta S."/>
            <person name="Shiraiwa Y."/>
            <person name="Soanes D.M."/>
            <person name="van der Giezen M."/>
            <person name="Wahlund T.M."/>
            <person name="Williams B."/>
            <person name="Wilson W."/>
            <person name="Wolfe G."/>
            <person name="Wurch L.L."/>
        </authorList>
    </citation>
    <scope>NUCLEOTIDE SEQUENCE</scope>
</reference>